<sequence>MRRTPFKREDEESNVGLGPLDNPGGSRFSNVSLAAVSEASESFPDATGGASSVARLTTLLNRVLEYGPSDFSLSSLFSARSKTSGTNESSDSACQITTDQVNPGVRQLQWLSPPFLNMCEHGNDSWAVEVNIVVARRQPSIGAWIDFWKGAEENAKDPAIPTMYRVSRLYFGTEIALLKQMTSTKPGYIPDETIGLDAEKLKVRLRKQIGRKGEN</sequence>
<name>A0A8H3YH86_9TREE</name>
<reference evidence="2" key="1">
    <citation type="submission" date="2020-07" db="EMBL/GenBank/DDBJ databases">
        <title>Draft Genome Sequence of a Deep-Sea Yeast, Naganishia (Cryptococcus) liquefaciens strain N6.</title>
        <authorList>
            <person name="Han Y.W."/>
            <person name="Kajitani R."/>
            <person name="Morimoto H."/>
            <person name="Parhat M."/>
            <person name="Tsubouchi H."/>
            <person name="Bakenova O."/>
            <person name="Ogata M."/>
            <person name="Argunhan B."/>
            <person name="Aoki R."/>
            <person name="Kajiwara S."/>
            <person name="Itoh T."/>
            <person name="Iwasaki H."/>
        </authorList>
    </citation>
    <scope>NUCLEOTIDE SEQUENCE</scope>
    <source>
        <strain evidence="2">N6</strain>
    </source>
</reference>
<proteinExistence type="predicted"/>
<accession>A0A8H3YH86</accession>
<dbReference type="Proteomes" id="UP000620104">
    <property type="component" value="Unassembled WGS sequence"/>
</dbReference>
<evidence type="ECO:0000256" key="1">
    <source>
        <dbReference type="SAM" id="MobiDB-lite"/>
    </source>
</evidence>
<protein>
    <submittedName>
        <fullName evidence="2">Uncharacterized protein</fullName>
    </submittedName>
</protein>
<dbReference type="AlphaFoldDB" id="A0A8H3YH86"/>
<keyword evidence="3" id="KW-1185">Reference proteome</keyword>
<evidence type="ECO:0000313" key="3">
    <source>
        <dbReference type="Proteomes" id="UP000620104"/>
    </source>
</evidence>
<evidence type="ECO:0000313" key="2">
    <source>
        <dbReference type="EMBL" id="GHJ89589.1"/>
    </source>
</evidence>
<feature type="compositionally biased region" description="Basic and acidic residues" evidence="1">
    <location>
        <begin position="1"/>
        <end position="10"/>
    </location>
</feature>
<feature type="region of interest" description="Disordered" evidence="1">
    <location>
        <begin position="1"/>
        <end position="25"/>
    </location>
</feature>
<comment type="caution">
    <text evidence="2">The sequence shown here is derived from an EMBL/GenBank/DDBJ whole genome shotgun (WGS) entry which is preliminary data.</text>
</comment>
<gene>
    <name evidence="2" type="ORF">NliqN6_5991</name>
</gene>
<dbReference type="EMBL" id="BLZA01000048">
    <property type="protein sequence ID" value="GHJ89589.1"/>
    <property type="molecule type" value="Genomic_DNA"/>
</dbReference>
<organism evidence="2 3">
    <name type="scientific">Naganishia liquefaciens</name>
    <dbReference type="NCBI Taxonomy" id="104408"/>
    <lineage>
        <taxon>Eukaryota</taxon>
        <taxon>Fungi</taxon>
        <taxon>Dikarya</taxon>
        <taxon>Basidiomycota</taxon>
        <taxon>Agaricomycotina</taxon>
        <taxon>Tremellomycetes</taxon>
        <taxon>Filobasidiales</taxon>
        <taxon>Filobasidiaceae</taxon>
        <taxon>Naganishia</taxon>
    </lineage>
</organism>